<feature type="compositionally biased region" description="Basic residues" evidence="1">
    <location>
        <begin position="21"/>
        <end position="31"/>
    </location>
</feature>
<keyword evidence="2" id="KW-0675">Receptor</keyword>
<feature type="compositionally biased region" description="Basic and acidic residues" evidence="1">
    <location>
        <begin position="329"/>
        <end position="339"/>
    </location>
</feature>
<feature type="region of interest" description="Disordered" evidence="1">
    <location>
        <begin position="656"/>
        <end position="718"/>
    </location>
</feature>
<evidence type="ECO:0000313" key="2">
    <source>
        <dbReference type="EMBL" id="GFT83976.1"/>
    </source>
</evidence>
<dbReference type="InterPro" id="IPR052600">
    <property type="entry name" value="Nuc_rcpt_coact/corep"/>
</dbReference>
<protein>
    <submittedName>
        <fullName evidence="2">Nuclear receptor coactivator 5</fullName>
    </submittedName>
</protein>
<feature type="compositionally biased region" description="Low complexity" evidence="1">
    <location>
        <begin position="659"/>
        <end position="672"/>
    </location>
</feature>
<dbReference type="Proteomes" id="UP000887013">
    <property type="component" value="Unassembled WGS sequence"/>
</dbReference>
<dbReference type="OrthoDB" id="10044938at2759"/>
<dbReference type="PANTHER" id="PTHR23295">
    <property type="entry name" value="NUCLEAR RECEPTOR COACTIVATOR 5-RELATED"/>
    <property type="match status" value="1"/>
</dbReference>
<feature type="compositionally biased region" description="Gly residues" evidence="1">
    <location>
        <begin position="705"/>
        <end position="718"/>
    </location>
</feature>
<sequence>MRFDDLLGLQLRKTQFDSGRGRRPPFGRGRRPSPPGRDRPRDYGFGRDEPSLRDRSPMRGPDDRFSDRYKKDDGPYPKRDEGRKDMGRSFYGDDPHRDRYMDTRSRLEGPGVGYNSRFDGPGDQYKARSMNYPNAPPIPKGYFSDGFPKSNECEIIAVNKLQRDYAESVEARIKDMGILVDVLFLKDEALLTQTIDDIARRGSLYAMVISPQNETHGSVTVNILHGAPQEHRNMPLEDALKLVARNFHEHIRLLRDHMERERAERGPYVGAVAADRDMQILLRMLADGRWISMTEIDSVIRYLSERRDKMQGTPGEERVHGRPPVPPPDIKREMPFKPKDDIDVAKKEQDLQNRIMNIMNQGAPPPTGNISASNLNPNVSSVDIPSRPGQPRMDSNMSNIRPQLGAGPNMSNIRPQPGAGPNIPGIKPTLPEEIKNQNLESSAARGESVNQPVFTSTTAGAKAPNDTASTPTYINFDNPSVQKALDNLMQSGPSLLKNISMSGTNLSNPPPNSLSENPPKSVGGTGMGPPNDPMNMQRGGMGPPRGPPGLLELPNSGLPRAVGNIDMGPPRGSGNLDMGPHRGPGNLDLGPPRGNSNLDMGPPRGNPGMANMGGPGSQRIGSSGYDMGGINTNRGYGAAGMPDSGMDQQRMSDMGRMGGPPHNMGPNNNFPGQNQFGKYQGPGQHGGFSGSYNSTSNLPRQNYGGAQGMGGLGNPRRY</sequence>
<organism evidence="2 3">
    <name type="scientific">Nephila pilipes</name>
    <name type="common">Giant wood spider</name>
    <name type="synonym">Nephila maculata</name>
    <dbReference type="NCBI Taxonomy" id="299642"/>
    <lineage>
        <taxon>Eukaryota</taxon>
        <taxon>Metazoa</taxon>
        <taxon>Ecdysozoa</taxon>
        <taxon>Arthropoda</taxon>
        <taxon>Chelicerata</taxon>
        <taxon>Arachnida</taxon>
        <taxon>Araneae</taxon>
        <taxon>Araneomorphae</taxon>
        <taxon>Entelegynae</taxon>
        <taxon>Araneoidea</taxon>
        <taxon>Nephilidae</taxon>
        <taxon>Nephila</taxon>
    </lineage>
</organism>
<gene>
    <name evidence="2" type="primary">NCOA5</name>
    <name evidence="2" type="ORF">NPIL_678431</name>
</gene>
<dbReference type="EMBL" id="BMAW01119305">
    <property type="protein sequence ID" value="GFT83976.1"/>
    <property type="molecule type" value="Genomic_DNA"/>
</dbReference>
<dbReference type="SUPFAM" id="SSF52954">
    <property type="entry name" value="Class II aaRS ABD-related"/>
    <property type="match status" value="1"/>
</dbReference>
<feature type="region of interest" description="Disordered" evidence="1">
    <location>
        <begin position="1"/>
        <end position="118"/>
    </location>
</feature>
<feature type="compositionally biased region" description="Polar residues" evidence="1">
    <location>
        <begin position="690"/>
        <end position="700"/>
    </location>
</feature>
<dbReference type="PANTHER" id="PTHR23295:SF6">
    <property type="entry name" value="NEOSIN, ISOFORM A"/>
    <property type="match status" value="1"/>
</dbReference>
<evidence type="ECO:0000256" key="1">
    <source>
        <dbReference type="SAM" id="MobiDB-lite"/>
    </source>
</evidence>
<name>A0A8X6U819_NEPPI</name>
<feature type="compositionally biased region" description="Basic and acidic residues" evidence="1">
    <location>
        <begin position="308"/>
        <end position="320"/>
    </location>
</feature>
<comment type="caution">
    <text evidence="2">The sequence shown here is derived from an EMBL/GenBank/DDBJ whole genome shotgun (WGS) entry which is preliminary data.</text>
</comment>
<proteinExistence type="predicted"/>
<feature type="compositionally biased region" description="Basic and acidic residues" evidence="1">
    <location>
        <begin position="36"/>
        <end position="107"/>
    </location>
</feature>
<dbReference type="AlphaFoldDB" id="A0A8X6U819"/>
<evidence type="ECO:0000313" key="3">
    <source>
        <dbReference type="Proteomes" id="UP000887013"/>
    </source>
</evidence>
<accession>A0A8X6U819</accession>
<reference evidence="2" key="1">
    <citation type="submission" date="2020-08" db="EMBL/GenBank/DDBJ databases">
        <title>Multicomponent nature underlies the extraordinary mechanical properties of spider dragline silk.</title>
        <authorList>
            <person name="Kono N."/>
            <person name="Nakamura H."/>
            <person name="Mori M."/>
            <person name="Yoshida Y."/>
            <person name="Ohtoshi R."/>
            <person name="Malay A.D."/>
            <person name="Moran D.A.P."/>
            <person name="Tomita M."/>
            <person name="Numata K."/>
            <person name="Arakawa K."/>
        </authorList>
    </citation>
    <scope>NUCLEOTIDE SEQUENCE</scope>
</reference>
<feature type="compositionally biased region" description="Polar residues" evidence="1">
    <location>
        <begin position="368"/>
        <end position="378"/>
    </location>
</feature>
<dbReference type="Gene3D" id="3.40.50.800">
    <property type="entry name" value="Anticodon-binding domain"/>
    <property type="match status" value="1"/>
</dbReference>
<dbReference type="InterPro" id="IPR036621">
    <property type="entry name" value="Anticodon-bd_dom_sf"/>
</dbReference>
<feature type="region of interest" description="Disordered" evidence="1">
    <location>
        <begin position="308"/>
        <end position="339"/>
    </location>
</feature>
<feature type="region of interest" description="Disordered" evidence="1">
    <location>
        <begin position="497"/>
        <end position="546"/>
    </location>
</feature>
<feature type="region of interest" description="Disordered" evidence="1">
    <location>
        <begin position="358"/>
        <end position="378"/>
    </location>
</feature>
<keyword evidence="3" id="KW-1185">Reference proteome</keyword>